<dbReference type="GO" id="GO:0031262">
    <property type="term" value="C:Ndc80 complex"/>
    <property type="evidence" value="ECO:0007669"/>
    <property type="project" value="UniProtKB-UniRule"/>
</dbReference>
<evidence type="ECO:0000313" key="14">
    <source>
        <dbReference type="EMBL" id="GLJ59584.1"/>
    </source>
</evidence>
<evidence type="ECO:0000256" key="2">
    <source>
        <dbReference type="ARBA" id="ARBA00022454"/>
    </source>
</evidence>
<dbReference type="InterPro" id="IPR038273">
    <property type="entry name" value="Ndc80_sf"/>
</dbReference>
<feature type="domain" description="Kinetochore protein Ndc80 CH" evidence="13">
    <location>
        <begin position="56"/>
        <end position="187"/>
    </location>
</feature>
<dbReference type="GO" id="GO:0051301">
    <property type="term" value="P:cell division"/>
    <property type="evidence" value="ECO:0007669"/>
    <property type="project" value="UniProtKB-UniRule"/>
</dbReference>
<keyword evidence="9 10" id="KW-0137">Centromere</keyword>
<evidence type="ECO:0000313" key="15">
    <source>
        <dbReference type="Proteomes" id="UP001234787"/>
    </source>
</evidence>
<dbReference type="PANTHER" id="PTHR10643:SF2">
    <property type="entry name" value="KINETOCHORE PROTEIN NDC80 HOMOLOG"/>
    <property type="match status" value="1"/>
</dbReference>
<dbReference type="Proteomes" id="UP001234787">
    <property type="component" value="Unassembled WGS sequence"/>
</dbReference>
<evidence type="ECO:0000256" key="8">
    <source>
        <dbReference type="ARBA" id="ARBA00023306"/>
    </source>
</evidence>
<keyword evidence="5 10" id="KW-0995">Kinetochore</keyword>
<organism evidence="14 15">
    <name type="scientific">Cryptomeria japonica</name>
    <name type="common">Japanese cedar</name>
    <name type="synonym">Cupressus japonica</name>
    <dbReference type="NCBI Taxonomy" id="3369"/>
    <lineage>
        <taxon>Eukaryota</taxon>
        <taxon>Viridiplantae</taxon>
        <taxon>Streptophyta</taxon>
        <taxon>Embryophyta</taxon>
        <taxon>Tracheophyta</taxon>
        <taxon>Spermatophyta</taxon>
        <taxon>Pinopsida</taxon>
        <taxon>Pinidae</taxon>
        <taxon>Conifers II</taxon>
        <taxon>Cupressales</taxon>
        <taxon>Cupressaceae</taxon>
        <taxon>Cryptomeria</taxon>
    </lineage>
</organism>
<evidence type="ECO:0000256" key="1">
    <source>
        <dbReference type="ARBA" id="ARBA00007050"/>
    </source>
</evidence>
<evidence type="ECO:0000256" key="4">
    <source>
        <dbReference type="ARBA" id="ARBA00022776"/>
    </source>
</evidence>
<evidence type="ECO:0000256" key="3">
    <source>
        <dbReference type="ARBA" id="ARBA00022618"/>
    </source>
</evidence>
<comment type="function">
    <text evidence="10">Acts as a component of the essential kinetochore-associated NDC80 complex, which is required for chromosome segregation and spindle checkpoint activity.</text>
</comment>
<keyword evidence="8 10" id="KW-0131">Cell cycle</keyword>
<evidence type="ECO:0000256" key="5">
    <source>
        <dbReference type="ARBA" id="ARBA00022838"/>
    </source>
</evidence>
<dbReference type="PANTHER" id="PTHR10643">
    <property type="entry name" value="KINETOCHORE PROTEIN NDC80"/>
    <property type="match status" value="1"/>
</dbReference>
<evidence type="ECO:0000256" key="6">
    <source>
        <dbReference type="ARBA" id="ARBA00023054"/>
    </source>
</evidence>
<dbReference type="Gene3D" id="1.10.418.30">
    <property type="entry name" value="Ncd80 complex, Ncd80 subunit"/>
    <property type="match status" value="1"/>
</dbReference>
<keyword evidence="7 10" id="KW-0539">Nucleus</keyword>
<keyword evidence="15" id="KW-1185">Reference proteome</keyword>
<evidence type="ECO:0000256" key="11">
    <source>
        <dbReference type="SAM" id="Coils"/>
    </source>
</evidence>
<dbReference type="AlphaFoldDB" id="A0AAD3NTG1"/>
<dbReference type="InterPro" id="IPR005550">
    <property type="entry name" value="Kinetochore_Ndc80"/>
</dbReference>
<feature type="compositionally biased region" description="Polar residues" evidence="12">
    <location>
        <begin position="45"/>
        <end position="74"/>
    </location>
</feature>
<feature type="region of interest" description="Disordered" evidence="12">
    <location>
        <begin position="1"/>
        <end position="23"/>
    </location>
</feature>
<evidence type="ECO:0000256" key="12">
    <source>
        <dbReference type="SAM" id="MobiDB-lite"/>
    </source>
</evidence>
<comment type="subcellular location">
    <subcellularLocation>
        <location evidence="10">Chromosome</location>
        <location evidence="10">Centromere</location>
        <location evidence="10">Kinetochore</location>
    </subcellularLocation>
    <subcellularLocation>
        <location evidence="10">Nucleus</location>
    </subcellularLocation>
</comment>
<comment type="subunit">
    <text evidence="10">Component of the NDC80 complex.</text>
</comment>
<comment type="caution">
    <text evidence="14">The sequence shown here is derived from an EMBL/GenBank/DDBJ whole genome shotgun (WGS) entry which is preliminary data.</text>
</comment>
<keyword evidence="2 10" id="KW-0158">Chromosome</keyword>
<dbReference type="GO" id="GO:0005634">
    <property type="term" value="C:nucleus"/>
    <property type="evidence" value="ECO:0007669"/>
    <property type="project" value="UniProtKB-SubCell"/>
</dbReference>
<feature type="coiled-coil region" evidence="11">
    <location>
        <begin position="252"/>
        <end position="328"/>
    </location>
</feature>
<evidence type="ECO:0000256" key="9">
    <source>
        <dbReference type="ARBA" id="ARBA00023328"/>
    </source>
</evidence>
<dbReference type="EMBL" id="BSEH01001101">
    <property type="protein sequence ID" value="GLJ59584.1"/>
    <property type="molecule type" value="Genomic_DNA"/>
</dbReference>
<keyword evidence="6 11" id="KW-0175">Coiled coil</keyword>
<evidence type="ECO:0000259" key="13">
    <source>
        <dbReference type="Pfam" id="PF03801"/>
    </source>
</evidence>
<name>A0AAD3NTG1_CRYJA</name>
<accession>A0AAD3NTG1</accession>
<feature type="region of interest" description="Disordered" evidence="12">
    <location>
        <begin position="45"/>
        <end position="83"/>
    </location>
</feature>
<keyword evidence="4 10" id="KW-0498">Mitosis</keyword>
<dbReference type="InterPro" id="IPR055260">
    <property type="entry name" value="Ndc80_CH"/>
</dbReference>
<sequence length="521" mass="60129">MFTSKLPTSTSVRRPTINADGSTSFIGLNRASNIPVSVRKANLFTPQTNRRPFMSGASTAGKSYTSTTDRNQPRSLKPNPDRDEQMKMFDHLVNFLRSNADHIPPPEPKKFFASVSTSESSRIFEFLILRCQPDFKFVKLETSVPEALALLEYPYIRSVTRSALLSVTTRNAAVGLLVIFDWLIVQAETPDEDEFADLEDPDDPDDPDQVINELYKNVNLYREGSREASKESFHKLYPIIELQSIQDELLQVSEETVRLKQSLENIDDLEHDLACRQEDLVKWKDYHVKMKDYMESKRTAEKEANQYNAKLASQNEELAARVEKLDLEVKTHRFSIEDIEIDKAAIARLESKQSLLLTELKDAYSDSDQLENDHRKCLNELKTKTIQKLQGILQNKENELRKLESEKDFNISKFSERRAKEEQMRLDERQVLNVEISNIRGAIALKQKEFENVSAEINEMSALQQQYRQTLQKNILMESSSILDDTRKCKTELLAALATREKDNEVVKRFLKRFRRLAANH</sequence>
<comment type="similarity">
    <text evidence="1 10">Belongs to the NDC80/HEC1 family.</text>
</comment>
<evidence type="ECO:0000256" key="7">
    <source>
        <dbReference type="ARBA" id="ARBA00023242"/>
    </source>
</evidence>
<protein>
    <recommendedName>
        <fullName evidence="10">Kinetochore protein NDC80</fullName>
    </recommendedName>
</protein>
<keyword evidence="3 10" id="KW-0132">Cell division</keyword>
<evidence type="ECO:0000256" key="10">
    <source>
        <dbReference type="RuleBase" id="RU368072"/>
    </source>
</evidence>
<feature type="coiled-coil region" evidence="11">
    <location>
        <begin position="379"/>
        <end position="413"/>
    </location>
</feature>
<proteinExistence type="inferred from homology"/>
<dbReference type="Pfam" id="PF03801">
    <property type="entry name" value="Ndc80_HEC"/>
    <property type="match status" value="1"/>
</dbReference>
<reference evidence="14" key="1">
    <citation type="submission" date="2022-12" db="EMBL/GenBank/DDBJ databases">
        <title>Chromosome-Level Genome Assembly of Japanese Cedar (Cryptomeriajaponica D. Don).</title>
        <authorList>
            <person name="Fujino T."/>
            <person name="Yamaguchi K."/>
            <person name="Yokoyama T."/>
            <person name="Hamanaka T."/>
            <person name="Harazono Y."/>
            <person name="Kamada H."/>
            <person name="Kobayashi W."/>
            <person name="Ujino-Ihara T."/>
            <person name="Uchiyama K."/>
            <person name="Matsumoto A."/>
            <person name="Izuno A."/>
            <person name="Tsumura Y."/>
            <person name="Toyoda A."/>
            <person name="Shigenobu S."/>
            <person name="Moriguchi Y."/>
            <person name="Ueno S."/>
            <person name="Kasahara M."/>
        </authorList>
    </citation>
    <scope>NUCLEOTIDE SEQUENCE</scope>
</reference>
<gene>
    <name evidence="14" type="ORF">SUGI_1515190</name>
</gene>
<dbReference type="GO" id="GO:0051315">
    <property type="term" value="P:attachment of mitotic spindle microtubules to kinetochore"/>
    <property type="evidence" value="ECO:0007669"/>
    <property type="project" value="UniProtKB-UniRule"/>
</dbReference>